<dbReference type="EMBL" id="CM001744">
    <property type="protein sequence ID" value="KJB28959.1"/>
    <property type="molecule type" value="Genomic_DNA"/>
</dbReference>
<dbReference type="PANTHER" id="PTHR11697">
    <property type="entry name" value="GENERAL TRANSCRIPTION FACTOR 2-RELATED ZINC FINGER PROTEIN"/>
    <property type="match status" value="1"/>
</dbReference>
<dbReference type="STRING" id="29730.A0A0D2RAY5"/>
<organism evidence="1 2">
    <name type="scientific">Gossypium raimondii</name>
    <name type="common">Peruvian cotton</name>
    <name type="synonym">Gossypium klotzschianum subsp. raimondii</name>
    <dbReference type="NCBI Taxonomy" id="29730"/>
    <lineage>
        <taxon>Eukaryota</taxon>
        <taxon>Viridiplantae</taxon>
        <taxon>Streptophyta</taxon>
        <taxon>Embryophyta</taxon>
        <taxon>Tracheophyta</taxon>
        <taxon>Spermatophyta</taxon>
        <taxon>Magnoliopsida</taxon>
        <taxon>eudicotyledons</taxon>
        <taxon>Gunneridae</taxon>
        <taxon>Pentapetalae</taxon>
        <taxon>rosids</taxon>
        <taxon>malvids</taxon>
        <taxon>Malvales</taxon>
        <taxon>Malvaceae</taxon>
        <taxon>Malvoideae</taxon>
        <taxon>Gossypium</taxon>
    </lineage>
</organism>
<evidence type="ECO:0000313" key="1">
    <source>
        <dbReference type="EMBL" id="KJB28959.1"/>
    </source>
</evidence>
<keyword evidence="2" id="KW-1185">Reference proteome</keyword>
<gene>
    <name evidence="1" type="ORF">B456_005G077000</name>
</gene>
<dbReference type="InterPro" id="IPR055298">
    <property type="entry name" value="AtLOH3-like"/>
</dbReference>
<sequence length="127" mass="14549">MDDNIRDQRYYGASNMHREWNDLQALFAKNKQHDQLRDIEASHNAKLINSGELETGKGKNQVASLDSLMKMFNSVCVVLQYIIKSGNLTQMSKADGIYDLMTSIEFVFILHFMIEMLGITNDLCQIL</sequence>
<dbReference type="AlphaFoldDB" id="A0A0D2RAY5"/>
<proteinExistence type="predicted"/>
<reference evidence="1 2" key="1">
    <citation type="journal article" date="2012" name="Nature">
        <title>Repeated polyploidization of Gossypium genomes and the evolution of spinnable cotton fibres.</title>
        <authorList>
            <person name="Paterson A.H."/>
            <person name="Wendel J.F."/>
            <person name="Gundlach H."/>
            <person name="Guo H."/>
            <person name="Jenkins J."/>
            <person name="Jin D."/>
            <person name="Llewellyn D."/>
            <person name="Showmaker K.C."/>
            <person name="Shu S."/>
            <person name="Udall J."/>
            <person name="Yoo M.J."/>
            <person name="Byers R."/>
            <person name="Chen W."/>
            <person name="Doron-Faigenboim A."/>
            <person name="Duke M.V."/>
            <person name="Gong L."/>
            <person name="Grimwood J."/>
            <person name="Grover C."/>
            <person name="Grupp K."/>
            <person name="Hu G."/>
            <person name="Lee T.H."/>
            <person name="Li J."/>
            <person name="Lin L."/>
            <person name="Liu T."/>
            <person name="Marler B.S."/>
            <person name="Page J.T."/>
            <person name="Roberts A.W."/>
            <person name="Romanel E."/>
            <person name="Sanders W.S."/>
            <person name="Szadkowski E."/>
            <person name="Tan X."/>
            <person name="Tang H."/>
            <person name="Xu C."/>
            <person name="Wang J."/>
            <person name="Wang Z."/>
            <person name="Zhang D."/>
            <person name="Zhang L."/>
            <person name="Ashrafi H."/>
            <person name="Bedon F."/>
            <person name="Bowers J.E."/>
            <person name="Brubaker C.L."/>
            <person name="Chee P.W."/>
            <person name="Das S."/>
            <person name="Gingle A.R."/>
            <person name="Haigler C.H."/>
            <person name="Harker D."/>
            <person name="Hoffmann L.V."/>
            <person name="Hovav R."/>
            <person name="Jones D.C."/>
            <person name="Lemke C."/>
            <person name="Mansoor S."/>
            <person name="ur Rahman M."/>
            <person name="Rainville L.N."/>
            <person name="Rambani A."/>
            <person name="Reddy U.K."/>
            <person name="Rong J.K."/>
            <person name="Saranga Y."/>
            <person name="Scheffler B.E."/>
            <person name="Scheffler J.A."/>
            <person name="Stelly D.M."/>
            <person name="Triplett B.A."/>
            <person name="Van Deynze A."/>
            <person name="Vaslin M.F."/>
            <person name="Waghmare V.N."/>
            <person name="Walford S.A."/>
            <person name="Wright R.J."/>
            <person name="Zaki E.A."/>
            <person name="Zhang T."/>
            <person name="Dennis E.S."/>
            <person name="Mayer K.F."/>
            <person name="Peterson D.G."/>
            <person name="Rokhsar D.S."/>
            <person name="Wang X."/>
            <person name="Schmutz J."/>
        </authorList>
    </citation>
    <scope>NUCLEOTIDE SEQUENCE [LARGE SCALE GENOMIC DNA]</scope>
</reference>
<accession>A0A0D2RAY5</accession>
<evidence type="ECO:0008006" key="3">
    <source>
        <dbReference type="Google" id="ProtNLM"/>
    </source>
</evidence>
<dbReference type="Proteomes" id="UP000032304">
    <property type="component" value="Chromosome 5"/>
</dbReference>
<evidence type="ECO:0000313" key="2">
    <source>
        <dbReference type="Proteomes" id="UP000032304"/>
    </source>
</evidence>
<dbReference type="PANTHER" id="PTHR11697:SF230">
    <property type="entry name" value="ZINC FINGER, MYM DOMAIN CONTAINING 1"/>
    <property type="match status" value="1"/>
</dbReference>
<protein>
    <recommendedName>
        <fullName evidence="3">DUF4371 domain-containing protein</fullName>
    </recommendedName>
</protein>
<dbReference type="Gramene" id="KJB28959">
    <property type="protein sequence ID" value="KJB28959"/>
    <property type="gene ID" value="B456_005G077000"/>
</dbReference>
<name>A0A0D2RAY5_GOSRA</name>